<dbReference type="OrthoDB" id="9802388at2"/>
<dbReference type="PRINTS" id="PR01590">
    <property type="entry name" value="HTHFIS"/>
</dbReference>
<evidence type="ECO:0000259" key="6">
    <source>
        <dbReference type="PROSITE" id="PS50045"/>
    </source>
</evidence>
<feature type="domain" description="Sigma-54 factor interaction" evidence="6">
    <location>
        <begin position="321"/>
        <end position="537"/>
    </location>
</feature>
<name>A0A2T5VH61_9HYPH</name>
<keyword evidence="2" id="KW-0067">ATP-binding</keyword>
<gene>
    <name evidence="7" type="ORF">C8N35_1011137</name>
</gene>
<dbReference type="PROSITE" id="PS00675">
    <property type="entry name" value="SIGMA54_INTERACT_1"/>
    <property type="match status" value="1"/>
</dbReference>
<dbReference type="InterPro" id="IPR029016">
    <property type="entry name" value="GAF-like_dom_sf"/>
</dbReference>
<dbReference type="Gene3D" id="3.40.50.300">
    <property type="entry name" value="P-loop containing nucleotide triphosphate hydrolases"/>
    <property type="match status" value="1"/>
</dbReference>
<dbReference type="PROSITE" id="PS50045">
    <property type="entry name" value="SIGMA54_INTERACT_4"/>
    <property type="match status" value="1"/>
</dbReference>
<comment type="caution">
    <text evidence="7">The sequence shown here is derived from an EMBL/GenBank/DDBJ whole genome shotgun (WGS) entry which is preliminary data.</text>
</comment>
<evidence type="ECO:0000256" key="2">
    <source>
        <dbReference type="ARBA" id="ARBA00022840"/>
    </source>
</evidence>
<keyword evidence="5" id="KW-0804">Transcription</keyword>
<dbReference type="Gene3D" id="1.10.8.60">
    <property type="match status" value="1"/>
</dbReference>
<dbReference type="SUPFAM" id="SSF52540">
    <property type="entry name" value="P-loop containing nucleoside triphosphate hydrolases"/>
    <property type="match status" value="1"/>
</dbReference>
<reference evidence="7 8" key="1">
    <citation type="submission" date="2018-04" db="EMBL/GenBank/DDBJ databases">
        <title>Genomic Encyclopedia of Archaeal and Bacterial Type Strains, Phase II (KMG-II): from individual species to whole genera.</title>
        <authorList>
            <person name="Goeker M."/>
        </authorList>
    </citation>
    <scope>NUCLEOTIDE SEQUENCE [LARGE SCALE GENOMIC DNA]</scope>
    <source>
        <strain evidence="7 8">DSM 23382</strain>
    </source>
</reference>
<dbReference type="PANTHER" id="PTHR32071">
    <property type="entry name" value="TRANSCRIPTIONAL REGULATORY PROTEIN"/>
    <property type="match status" value="1"/>
</dbReference>
<dbReference type="InterPro" id="IPR009057">
    <property type="entry name" value="Homeodomain-like_sf"/>
</dbReference>
<evidence type="ECO:0000313" key="8">
    <source>
        <dbReference type="Proteomes" id="UP000244081"/>
    </source>
</evidence>
<keyword evidence="3" id="KW-0902">Two-component regulatory system</keyword>
<evidence type="ECO:0000313" key="7">
    <source>
        <dbReference type="EMBL" id="PTW63087.1"/>
    </source>
</evidence>
<evidence type="ECO:0000256" key="3">
    <source>
        <dbReference type="ARBA" id="ARBA00023012"/>
    </source>
</evidence>
<dbReference type="Pfam" id="PF02954">
    <property type="entry name" value="HTH_8"/>
    <property type="match status" value="1"/>
</dbReference>
<dbReference type="InterPro" id="IPR058031">
    <property type="entry name" value="AAA_lid_NorR"/>
</dbReference>
<keyword evidence="4" id="KW-0805">Transcription regulation</keyword>
<dbReference type="InterPro" id="IPR002197">
    <property type="entry name" value="HTH_Fis"/>
</dbReference>
<protein>
    <submittedName>
        <fullName evidence="7">Transcriptional regulator of acetoin/glycerol metabolism</fullName>
    </submittedName>
</protein>
<dbReference type="GO" id="GO:0006355">
    <property type="term" value="P:regulation of DNA-templated transcription"/>
    <property type="evidence" value="ECO:0007669"/>
    <property type="project" value="InterPro"/>
</dbReference>
<dbReference type="InterPro" id="IPR002078">
    <property type="entry name" value="Sigma_54_int"/>
</dbReference>
<dbReference type="InterPro" id="IPR027417">
    <property type="entry name" value="P-loop_NTPase"/>
</dbReference>
<dbReference type="SMART" id="SM00382">
    <property type="entry name" value="AAA"/>
    <property type="match status" value="1"/>
</dbReference>
<dbReference type="GO" id="GO:0005524">
    <property type="term" value="F:ATP binding"/>
    <property type="evidence" value="ECO:0007669"/>
    <property type="project" value="UniProtKB-KW"/>
</dbReference>
<keyword evidence="8" id="KW-1185">Reference proteome</keyword>
<evidence type="ECO:0000256" key="4">
    <source>
        <dbReference type="ARBA" id="ARBA00023015"/>
    </source>
</evidence>
<dbReference type="Pfam" id="PF00158">
    <property type="entry name" value="Sigma54_activat"/>
    <property type="match status" value="1"/>
</dbReference>
<dbReference type="InterPro" id="IPR003593">
    <property type="entry name" value="AAA+_ATPase"/>
</dbReference>
<dbReference type="EMBL" id="QAYG01000001">
    <property type="protein sequence ID" value="PTW63087.1"/>
    <property type="molecule type" value="Genomic_DNA"/>
</dbReference>
<dbReference type="Gene3D" id="1.10.10.60">
    <property type="entry name" value="Homeodomain-like"/>
    <property type="match status" value="1"/>
</dbReference>
<evidence type="ECO:0000256" key="5">
    <source>
        <dbReference type="ARBA" id="ARBA00023163"/>
    </source>
</evidence>
<dbReference type="InterPro" id="IPR025944">
    <property type="entry name" value="Sigma_54_int_dom_CS"/>
</dbReference>
<dbReference type="Proteomes" id="UP000244081">
    <property type="component" value="Unassembled WGS sequence"/>
</dbReference>
<dbReference type="InterPro" id="IPR025662">
    <property type="entry name" value="Sigma_54_int_dom_ATP-bd_1"/>
</dbReference>
<organism evidence="7 8">
    <name type="scientific">Breoghania corrubedonensis</name>
    <dbReference type="NCBI Taxonomy" id="665038"/>
    <lineage>
        <taxon>Bacteria</taxon>
        <taxon>Pseudomonadati</taxon>
        <taxon>Pseudomonadota</taxon>
        <taxon>Alphaproteobacteria</taxon>
        <taxon>Hyphomicrobiales</taxon>
        <taxon>Stappiaceae</taxon>
        <taxon>Breoghania</taxon>
    </lineage>
</organism>
<dbReference type="AlphaFoldDB" id="A0A2T5VH61"/>
<proteinExistence type="predicted"/>
<dbReference type="GO" id="GO:0043565">
    <property type="term" value="F:sequence-specific DNA binding"/>
    <property type="evidence" value="ECO:0007669"/>
    <property type="project" value="InterPro"/>
</dbReference>
<dbReference type="Pfam" id="PF25601">
    <property type="entry name" value="AAA_lid_14"/>
    <property type="match status" value="1"/>
</dbReference>
<accession>A0A2T5VH61</accession>
<sequence length="615" mass="67074">MAESIQKEDWERFRALGKVPKSIREVVLQSWRRTETRREIPSLKRAPRVTSHELEALRERSSMLRASANSVLNRAGTLLLDTGSIVLMCDANGIVLDADGDRAVLERASENHLHLGGRWNEDAIGTNAIGTALHLRRPVQIDGVEHFCEEIQRWSCAATPVLHPVNGALMGVVDISGPAGSNQRHAALVSASLAAEIGGRLREEAEEERQKLVATLLATRRYWSDDEVLLLDRFGGEVFATELFPDRAPEFGDVGAVRDRVRNLREIPPERLVDALAEAMPAAEIEIVEDGGSALGAMIVLPSRRRRRRTQDGPGLGLDWISGGGPEMERLCERAARLGATHLPVLIEGETGVGKELLARAIARAAHAGRPFEMVYCGELTADRLREEDDGAGRIARLLRSVLRSGGVLCLDEPAAAAPDVQSLLFHLLKAEGISHAHETQARVIALSGTDLHAALQAGQIRSDLYFMLNGARLHVPPLRERPADIRRLARHFAEQFHAKGNRGPLRFTPPAMERLQVHDWPGNVRQLRNLVEQLSALSMTGLIELGDLPPEIVAPPAASGEASLRASEKQRILDVLNETGGNLTASAHALGIARSTLYLKLHTHGIQRPAGNAG</sequence>
<dbReference type="SUPFAM" id="SSF46689">
    <property type="entry name" value="Homeodomain-like"/>
    <property type="match status" value="1"/>
</dbReference>
<dbReference type="GO" id="GO:0000160">
    <property type="term" value="P:phosphorelay signal transduction system"/>
    <property type="evidence" value="ECO:0007669"/>
    <property type="project" value="UniProtKB-KW"/>
</dbReference>
<evidence type="ECO:0000256" key="1">
    <source>
        <dbReference type="ARBA" id="ARBA00022741"/>
    </source>
</evidence>
<dbReference type="Gene3D" id="3.30.450.40">
    <property type="match status" value="1"/>
</dbReference>
<dbReference type="RefSeq" id="WP_107988567.1">
    <property type="nucleotide sequence ID" value="NZ_QAYG01000001.1"/>
</dbReference>
<dbReference type="PROSITE" id="PS00688">
    <property type="entry name" value="SIGMA54_INTERACT_3"/>
    <property type="match status" value="1"/>
</dbReference>
<keyword evidence="1" id="KW-0547">Nucleotide-binding</keyword>